<feature type="transmembrane region" description="Helical" evidence="3">
    <location>
        <begin position="295"/>
        <end position="318"/>
    </location>
</feature>
<comment type="caution">
    <text evidence="4">The sequence shown here is derived from an EMBL/GenBank/DDBJ whole genome shotgun (WGS) entry which is preliminary data.</text>
</comment>
<accession>A0ABQ8QQR0</accession>
<feature type="transmembrane region" description="Helical" evidence="3">
    <location>
        <begin position="160"/>
        <end position="178"/>
    </location>
</feature>
<dbReference type="PANTHER" id="PTHR11360">
    <property type="entry name" value="MONOCARBOXYLATE TRANSPORTER"/>
    <property type="match status" value="1"/>
</dbReference>
<dbReference type="Gene3D" id="1.20.1250.20">
    <property type="entry name" value="MFS general substrate transporter like domains"/>
    <property type="match status" value="1"/>
</dbReference>
<organism evidence="4 5">
    <name type="scientific">Lentinula boryana</name>
    <dbReference type="NCBI Taxonomy" id="40481"/>
    <lineage>
        <taxon>Eukaryota</taxon>
        <taxon>Fungi</taxon>
        <taxon>Dikarya</taxon>
        <taxon>Basidiomycota</taxon>
        <taxon>Agaricomycotina</taxon>
        <taxon>Agaricomycetes</taxon>
        <taxon>Agaricomycetidae</taxon>
        <taxon>Agaricales</taxon>
        <taxon>Marasmiineae</taxon>
        <taxon>Omphalotaceae</taxon>
        <taxon>Lentinula</taxon>
    </lineage>
</organism>
<dbReference type="InterPro" id="IPR050327">
    <property type="entry name" value="Proton-linked_MCT"/>
</dbReference>
<dbReference type="SUPFAM" id="SSF103473">
    <property type="entry name" value="MFS general substrate transporter"/>
    <property type="match status" value="1"/>
</dbReference>
<feature type="transmembrane region" description="Helical" evidence="3">
    <location>
        <begin position="361"/>
        <end position="381"/>
    </location>
</feature>
<keyword evidence="3" id="KW-1133">Transmembrane helix</keyword>
<feature type="transmembrane region" description="Helical" evidence="3">
    <location>
        <begin position="387"/>
        <end position="408"/>
    </location>
</feature>
<feature type="transmembrane region" description="Helical" evidence="3">
    <location>
        <begin position="479"/>
        <end position="498"/>
    </location>
</feature>
<feature type="transmembrane region" description="Helical" evidence="3">
    <location>
        <begin position="66"/>
        <end position="95"/>
    </location>
</feature>
<evidence type="ECO:0000313" key="4">
    <source>
        <dbReference type="EMBL" id="KAJ4000865.1"/>
    </source>
</evidence>
<evidence type="ECO:0000256" key="3">
    <source>
        <dbReference type="SAM" id="Phobius"/>
    </source>
</evidence>
<comment type="similarity">
    <text evidence="2">Belongs to the major facilitator superfamily. Monocarboxylate porter (TC 2.A.1.13) family.</text>
</comment>
<evidence type="ECO:0000256" key="1">
    <source>
        <dbReference type="ARBA" id="ARBA00004141"/>
    </source>
</evidence>
<sequence>MSSVSKNIENIELALQTPLPASSSTLHLPNPDPVSVVVPLNGSNRDAAPFNRSQSSLPPVDGGFGAWSFLTAAFFVEAVVWGFPTSFGVFLDAYLNDTRYTSQPKASSLLPLIGPVSSGIIYCSGQSLKPLRLVAPLDTFIGPFITPVITRYPYHKRTSLYIGTILCWASLFTASYTSQVVQLVVFQGVLYAIGGSLLYIPCISYLSEWFNHRRGLANGVVFAGTAVGGILLPLILPRLLSSYGPPKTLRILSIAIVLLIVPLLPFIKGRLPESRSRAMGPSPRGRGDVEWKKSVSFWVLVVANTFQGFGYFVPIVWLPTFASDLNLSSTTSSVALALLNCGSVIGRLATGYLSDKVNPWLLGFSTLASTSAVTFILWGLLSYNLAGLLSFGVAYGFLAGGWTSSWNGFTKPLSASDPNLSTTLFGILLFSRGMGNIFSTPISSALTSLNSNSTTTSTHGSNHSAHLGFDVGGGRFEKMIVYVGICFASAALITLVGWGTDVARRRRALGRQGAQE</sequence>
<reference evidence="4" key="1">
    <citation type="submission" date="2022-08" db="EMBL/GenBank/DDBJ databases">
        <authorList>
            <consortium name="DOE Joint Genome Institute"/>
            <person name="Min B."/>
            <person name="Riley R."/>
            <person name="Sierra-Patev S."/>
            <person name="Naranjo-Ortiz M."/>
            <person name="Looney B."/>
            <person name="Konkel Z."/>
            <person name="Slot J.C."/>
            <person name="Sakamoto Y."/>
            <person name="Steenwyk J.L."/>
            <person name="Rokas A."/>
            <person name="Carro J."/>
            <person name="Camarero S."/>
            <person name="Ferreira P."/>
            <person name="Molpeceres G."/>
            <person name="Ruiz-Duenas F.J."/>
            <person name="Serrano A."/>
            <person name="Henrissat B."/>
            <person name="Drula E."/>
            <person name="Hughes K.W."/>
            <person name="Mata J.L."/>
            <person name="Ishikawa N.K."/>
            <person name="Vargas-Isla R."/>
            <person name="Ushijima S."/>
            <person name="Smith C.A."/>
            <person name="Ahrendt S."/>
            <person name="Andreopoulos W."/>
            <person name="He G."/>
            <person name="Labutti K."/>
            <person name="Lipzen A."/>
            <person name="Ng V."/>
            <person name="Sandor L."/>
            <person name="Barry K."/>
            <person name="Martinez A.T."/>
            <person name="Xiao Y."/>
            <person name="Gibbons J.G."/>
            <person name="Terashima K."/>
            <person name="Hibbett D.S."/>
            <person name="Grigoriev I.V."/>
        </authorList>
    </citation>
    <scope>NUCLEOTIDE SEQUENCE</scope>
    <source>
        <strain evidence="4">TFB10827</strain>
    </source>
</reference>
<feature type="transmembrane region" description="Helical" evidence="3">
    <location>
        <begin position="215"/>
        <end position="236"/>
    </location>
</feature>
<protein>
    <submittedName>
        <fullName evidence="4">MFS general substrate transporter</fullName>
    </submittedName>
</protein>
<proteinExistence type="inferred from homology"/>
<dbReference type="InterPro" id="IPR036259">
    <property type="entry name" value="MFS_trans_sf"/>
</dbReference>
<keyword evidence="5" id="KW-1185">Reference proteome</keyword>
<keyword evidence="3" id="KW-0472">Membrane</keyword>
<dbReference type="Pfam" id="PF07690">
    <property type="entry name" value="MFS_1"/>
    <property type="match status" value="1"/>
</dbReference>
<evidence type="ECO:0000256" key="2">
    <source>
        <dbReference type="ARBA" id="ARBA00006727"/>
    </source>
</evidence>
<comment type="subcellular location">
    <subcellularLocation>
        <location evidence="1">Membrane</location>
        <topology evidence="1">Multi-pass membrane protein</topology>
    </subcellularLocation>
</comment>
<evidence type="ECO:0000313" key="5">
    <source>
        <dbReference type="Proteomes" id="UP001163828"/>
    </source>
</evidence>
<feature type="transmembrane region" description="Helical" evidence="3">
    <location>
        <begin position="184"/>
        <end position="203"/>
    </location>
</feature>
<dbReference type="InterPro" id="IPR011701">
    <property type="entry name" value="MFS"/>
</dbReference>
<dbReference type="Proteomes" id="UP001163828">
    <property type="component" value="Unassembled WGS sequence"/>
</dbReference>
<feature type="transmembrane region" description="Helical" evidence="3">
    <location>
        <begin position="248"/>
        <end position="267"/>
    </location>
</feature>
<gene>
    <name evidence="4" type="ORF">F5050DRAFT_292994</name>
</gene>
<dbReference type="EMBL" id="MU790516">
    <property type="protein sequence ID" value="KAJ4000865.1"/>
    <property type="molecule type" value="Genomic_DNA"/>
</dbReference>
<name>A0ABQ8QQR0_9AGAR</name>
<keyword evidence="3" id="KW-0812">Transmembrane</keyword>
<dbReference type="PANTHER" id="PTHR11360:SF287">
    <property type="entry name" value="MFS MONOCARBOXYLATE TRANSPORTER"/>
    <property type="match status" value="1"/>
</dbReference>